<dbReference type="SMART" id="SM00849">
    <property type="entry name" value="Lactamase_B"/>
    <property type="match status" value="1"/>
</dbReference>
<dbReference type="PANTHER" id="PTHR46018">
    <property type="entry name" value="ZINC PHOSPHODIESTERASE ELAC PROTEIN 1"/>
    <property type="match status" value="1"/>
</dbReference>
<comment type="caution">
    <text evidence="6">The sequence shown here is derived from an EMBL/GenBank/DDBJ whole genome shotgun (WGS) entry which is preliminary data.</text>
</comment>
<accession>A0ABT4Q2J7</accession>
<sequence>MNLTFLGTGDFYPRSLGHNSALLEWNDTRLMIDCPASNASALERLGLGLHEVTNMFVTHLHEDHINGIQQFAYWHEIHRRMHGNDAKPSLYIVSDLIGDLWSSVRSGLSLTTGGVRELEHYFELRLIDSEDPVFELSGVRFECVRTRHVPSMVSYGLWAKPYFHFSGDALADSDLLGRIEPAVERIFHDCHLWDLTIASHASLADLRSLPEPVRRKLVLMHYNYNYETAESREAFERREGLPLAAPLQSFAFA</sequence>
<dbReference type="SUPFAM" id="SSF56281">
    <property type="entry name" value="Metallo-hydrolase/oxidoreductase"/>
    <property type="match status" value="1"/>
</dbReference>
<keyword evidence="7" id="KW-1185">Reference proteome</keyword>
<evidence type="ECO:0000256" key="3">
    <source>
        <dbReference type="ARBA" id="ARBA00034301"/>
    </source>
</evidence>
<name>A0ABT4Q2J7_9BACL</name>
<feature type="domain" description="Metallo-beta-lactamase" evidence="5">
    <location>
        <begin position="17"/>
        <end position="221"/>
    </location>
</feature>
<dbReference type="Gene3D" id="3.60.15.10">
    <property type="entry name" value="Ribonuclease Z/Hydroxyacylglutathione hydrolase-like"/>
    <property type="match status" value="1"/>
</dbReference>
<evidence type="ECO:0000259" key="5">
    <source>
        <dbReference type="SMART" id="SM00849"/>
    </source>
</evidence>
<comment type="catalytic activity">
    <reaction evidence="4">
        <text>3',5'-cyclic UMP + H2O = UMP + H(+)</text>
        <dbReference type="Rhea" id="RHEA:70575"/>
        <dbReference type="ChEBI" id="CHEBI:15377"/>
        <dbReference type="ChEBI" id="CHEBI:15378"/>
        <dbReference type="ChEBI" id="CHEBI:57865"/>
        <dbReference type="ChEBI" id="CHEBI:184387"/>
    </reaction>
    <physiologicalReaction direction="left-to-right" evidence="4">
        <dbReference type="Rhea" id="RHEA:70576"/>
    </physiologicalReaction>
</comment>
<gene>
    <name evidence="6" type="ORF">O9H85_01355</name>
</gene>
<keyword evidence="1" id="KW-0862">Zinc</keyword>
<evidence type="ECO:0000256" key="2">
    <source>
        <dbReference type="ARBA" id="ARBA00034221"/>
    </source>
</evidence>
<evidence type="ECO:0000256" key="4">
    <source>
        <dbReference type="ARBA" id="ARBA00048505"/>
    </source>
</evidence>
<comment type="function">
    <text evidence="3">Counteracts the endogenous Pycsar antiviral defense system. Phosphodiesterase that enables metal-dependent hydrolysis of host cyclic nucleotide Pycsar defense signals such as cCMP and cUMP.</text>
</comment>
<dbReference type="PANTHER" id="PTHR46018:SF7">
    <property type="entry name" value="RIBONUCLEASE Z"/>
    <property type="match status" value="1"/>
</dbReference>
<protein>
    <submittedName>
        <fullName evidence="6">MBL fold metallo-hydrolase</fullName>
    </submittedName>
</protein>
<dbReference type="EMBL" id="JAQAGZ010000001">
    <property type="protein sequence ID" value="MCZ8511103.1"/>
    <property type="molecule type" value="Genomic_DNA"/>
</dbReference>
<dbReference type="Pfam" id="PF23023">
    <property type="entry name" value="Anti-Pycsar_Apyc1"/>
    <property type="match status" value="1"/>
</dbReference>
<dbReference type="Proteomes" id="UP001527882">
    <property type="component" value="Unassembled WGS sequence"/>
</dbReference>
<evidence type="ECO:0000313" key="6">
    <source>
        <dbReference type="EMBL" id="MCZ8511103.1"/>
    </source>
</evidence>
<proteinExistence type="predicted"/>
<comment type="catalytic activity">
    <reaction evidence="2">
        <text>3',5'-cyclic CMP + H2O = CMP + H(+)</text>
        <dbReference type="Rhea" id="RHEA:72675"/>
        <dbReference type="ChEBI" id="CHEBI:15377"/>
        <dbReference type="ChEBI" id="CHEBI:15378"/>
        <dbReference type="ChEBI" id="CHEBI:58003"/>
        <dbReference type="ChEBI" id="CHEBI:60377"/>
    </reaction>
    <physiologicalReaction direction="left-to-right" evidence="2">
        <dbReference type="Rhea" id="RHEA:72676"/>
    </physiologicalReaction>
</comment>
<reference evidence="6 7" key="1">
    <citation type="submission" date="2022-12" db="EMBL/GenBank/DDBJ databases">
        <title>Draft genome sequence of Paenibacillus sp. dW9.</title>
        <authorList>
            <person name="Choi E.-W."/>
            <person name="Kim D.-U."/>
        </authorList>
    </citation>
    <scope>NUCLEOTIDE SEQUENCE [LARGE SCALE GENOMIC DNA]</scope>
    <source>
        <strain evidence="7">dW9</strain>
    </source>
</reference>
<dbReference type="InterPro" id="IPR036866">
    <property type="entry name" value="RibonucZ/Hydroxyglut_hydro"/>
</dbReference>
<dbReference type="InterPro" id="IPR001279">
    <property type="entry name" value="Metallo-B-lactamas"/>
</dbReference>
<dbReference type="RefSeq" id="WP_269879468.1">
    <property type="nucleotide sequence ID" value="NZ_JAQAGZ010000001.1"/>
</dbReference>
<evidence type="ECO:0000256" key="1">
    <source>
        <dbReference type="ARBA" id="ARBA00022833"/>
    </source>
</evidence>
<evidence type="ECO:0000313" key="7">
    <source>
        <dbReference type="Proteomes" id="UP001527882"/>
    </source>
</evidence>
<organism evidence="6 7">
    <name type="scientific">Paenibacillus gyeongsangnamensis</name>
    <dbReference type="NCBI Taxonomy" id="3388067"/>
    <lineage>
        <taxon>Bacteria</taxon>
        <taxon>Bacillati</taxon>
        <taxon>Bacillota</taxon>
        <taxon>Bacilli</taxon>
        <taxon>Bacillales</taxon>
        <taxon>Paenibacillaceae</taxon>
        <taxon>Paenibacillus</taxon>
    </lineage>
</organism>